<protein>
    <submittedName>
        <fullName evidence="1">Uncharacterized protein</fullName>
    </submittedName>
</protein>
<dbReference type="EMBL" id="JALJOQ010000301">
    <property type="protein sequence ID" value="KAK9785513.1"/>
    <property type="molecule type" value="Genomic_DNA"/>
</dbReference>
<reference evidence="1 2" key="1">
    <citation type="journal article" date="2024" name="Nat. Commun.">
        <title>Phylogenomics reveals the evolutionary origins of lichenization in chlorophyte algae.</title>
        <authorList>
            <person name="Puginier C."/>
            <person name="Libourel C."/>
            <person name="Otte J."/>
            <person name="Skaloud P."/>
            <person name="Haon M."/>
            <person name="Grisel S."/>
            <person name="Petersen M."/>
            <person name="Berrin J.G."/>
            <person name="Delaux P.M."/>
            <person name="Dal Grande F."/>
            <person name="Keller J."/>
        </authorList>
    </citation>
    <scope>NUCLEOTIDE SEQUENCE [LARGE SCALE GENOMIC DNA]</scope>
    <source>
        <strain evidence="1 2">SAG 2036</strain>
    </source>
</reference>
<name>A0AAW1NLS9_9CHLO</name>
<accession>A0AAW1NLS9</accession>
<keyword evidence="2" id="KW-1185">Reference proteome</keyword>
<gene>
    <name evidence="1" type="ORF">WJX73_004655</name>
</gene>
<sequence length="11" mass="1048">MAIAAASLTLS</sequence>
<dbReference type="Proteomes" id="UP001465755">
    <property type="component" value="Unassembled WGS sequence"/>
</dbReference>
<comment type="caution">
    <text evidence="1">The sequence shown here is derived from an EMBL/GenBank/DDBJ whole genome shotgun (WGS) entry which is preliminary data.</text>
</comment>
<proteinExistence type="predicted"/>
<evidence type="ECO:0000313" key="2">
    <source>
        <dbReference type="Proteomes" id="UP001465755"/>
    </source>
</evidence>
<organism evidence="1 2">
    <name type="scientific">Symbiochloris irregularis</name>
    <dbReference type="NCBI Taxonomy" id="706552"/>
    <lineage>
        <taxon>Eukaryota</taxon>
        <taxon>Viridiplantae</taxon>
        <taxon>Chlorophyta</taxon>
        <taxon>core chlorophytes</taxon>
        <taxon>Trebouxiophyceae</taxon>
        <taxon>Trebouxiales</taxon>
        <taxon>Trebouxiaceae</taxon>
        <taxon>Symbiochloris</taxon>
    </lineage>
</organism>
<evidence type="ECO:0000313" key="1">
    <source>
        <dbReference type="EMBL" id="KAK9785513.1"/>
    </source>
</evidence>